<evidence type="ECO:0000256" key="4">
    <source>
        <dbReference type="ARBA" id="ARBA00022801"/>
    </source>
</evidence>
<evidence type="ECO:0000256" key="7">
    <source>
        <dbReference type="ARBA" id="ARBA00023295"/>
    </source>
</evidence>
<dbReference type="InterPro" id="IPR022830">
    <property type="entry name" value="Indigdn_synthA-like"/>
</dbReference>
<dbReference type="PROSITE" id="PS00584">
    <property type="entry name" value="PFKB_KINASES_2"/>
    <property type="match status" value="1"/>
</dbReference>
<keyword evidence="4" id="KW-0378">Hydrolase</keyword>
<dbReference type="PANTHER" id="PTHR42909:SF1">
    <property type="entry name" value="CARBOHYDRATE KINASE PFKB DOMAIN-CONTAINING PROTEIN"/>
    <property type="match status" value="1"/>
</dbReference>
<keyword evidence="1" id="KW-0808">Transferase</keyword>
<sequence>MLLWAVGRGQAVVAGRRALTREATPKWLNISEEVQQALVEDQAVVALESTIISHGMPYPTNLEVAHAVEQDIRQNGAVPATIALARGQVHVGLSKALLEELADPNAKVQKTSRRDLAQVLSQGQLGSTTVAGTMIAAHAAGIDVFATGGIGGVHRDGENTMDVSADLTELGRTPVAVICAGVKSILDIPHVDAAIEAGLAAAKASNVMGKDVTPFLLSYVNQATAGRSLQANIALVRNNAATAARIAVAARMPGSRRDMSTHAGLGRAYVLGGATEDVLCRTDRRAEASYNTSRHFTWYGIACVSCAWIRDVSLAQVLPASRTATYAAFLERGALVSAIADMDVMQQLLRFQQFPKLETQDIILLDANGLGDHLDATVRGPLEAWLAQHRVWLEPTSTVRAIEAGRLTTRIPIWAISPDFQEFGVLLEQLSRSAAHDYAALDPADTESTLDFVQTRWTRLFADHTPHGRAPLLFLKRGAQGLIAPDVATLQAWADPSRTTSPTTPHVYQHFCPEPVTQIVNVTGAGDSMVAAILAMLLARRYDSAVAVGLRAARLSLAFTGAINPASSQLRDCVVHGAGLSDQPVL</sequence>
<dbReference type="KEGG" id="mbr:MONBRDRAFT_27110"/>
<reference evidence="9 10" key="1">
    <citation type="journal article" date="2008" name="Nature">
        <title>The genome of the choanoflagellate Monosiga brevicollis and the origin of metazoans.</title>
        <authorList>
            <consortium name="JGI Sequencing"/>
            <person name="King N."/>
            <person name="Westbrook M.J."/>
            <person name="Young S.L."/>
            <person name="Kuo A."/>
            <person name="Abedin M."/>
            <person name="Chapman J."/>
            <person name="Fairclough S."/>
            <person name="Hellsten U."/>
            <person name="Isogai Y."/>
            <person name="Letunic I."/>
            <person name="Marr M."/>
            <person name="Pincus D."/>
            <person name="Putnam N."/>
            <person name="Rokas A."/>
            <person name="Wright K.J."/>
            <person name="Zuzow R."/>
            <person name="Dirks W."/>
            <person name="Good M."/>
            <person name="Goodstein D."/>
            <person name="Lemons D."/>
            <person name="Li W."/>
            <person name="Lyons J.B."/>
            <person name="Morris A."/>
            <person name="Nichols S."/>
            <person name="Richter D.J."/>
            <person name="Salamov A."/>
            <person name="Bork P."/>
            <person name="Lim W.A."/>
            <person name="Manning G."/>
            <person name="Miller W.T."/>
            <person name="McGinnis W."/>
            <person name="Shapiro H."/>
            <person name="Tjian R."/>
            <person name="Grigoriev I.V."/>
            <person name="Rokhsar D."/>
        </authorList>
    </citation>
    <scope>NUCLEOTIDE SEQUENCE [LARGE SCALE GENOMIC DNA]</scope>
    <source>
        <strain evidence="10">MX1 / ATCC 50154</strain>
    </source>
</reference>
<keyword evidence="10" id="KW-1185">Reference proteome</keyword>
<keyword evidence="5" id="KW-0464">Manganese</keyword>
<keyword evidence="6" id="KW-0456">Lyase</keyword>
<dbReference type="InParanoid" id="A9V4B8"/>
<dbReference type="InterPro" id="IPR002173">
    <property type="entry name" value="Carboh/pur_kinase_PfkB_CS"/>
</dbReference>
<evidence type="ECO:0000256" key="1">
    <source>
        <dbReference type="ARBA" id="ARBA00022679"/>
    </source>
</evidence>
<name>A9V4B8_MONBE</name>
<dbReference type="Gene3D" id="3.40.1190.20">
    <property type="match status" value="1"/>
</dbReference>
<dbReference type="GO" id="GO:0005737">
    <property type="term" value="C:cytoplasm"/>
    <property type="evidence" value="ECO:0000318"/>
    <property type="project" value="GO_Central"/>
</dbReference>
<dbReference type="GO" id="GO:0046872">
    <property type="term" value="F:metal ion binding"/>
    <property type="evidence" value="ECO:0007669"/>
    <property type="project" value="UniProtKB-KW"/>
</dbReference>
<dbReference type="GO" id="GO:0004730">
    <property type="term" value="F:pseudouridylate synthase activity"/>
    <property type="evidence" value="ECO:0000318"/>
    <property type="project" value="GO_Central"/>
</dbReference>
<evidence type="ECO:0000256" key="3">
    <source>
        <dbReference type="ARBA" id="ARBA00022777"/>
    </source>
</evidence>
<evidence type="ECO:0000259" key="8">
    <source>
        <dbReference type="Pfam" id="PF00294"/>
    </source>
</evidence>
<dbReference type="SUPFAM" id="SSF53613">
    <property type="entry name" value="Ribokinase-like"/>
    <property type="match status" value="1"/>
</dbReference>
<dbReference type="AlphaFoldDB" id="A9V4B8"/>
<proteinExistence type="predicted"/>
<evidence type="ECO:0000256" key="6">
    <source>
        <dbReference type="ARBA" id="ARBA00023239"/>
    </source>
</evidence>
<keyword evidence="3" id="KW-0418">Kinase</keyword>
<dbReference type="EMBL" id="CH991558">
    <property type="protein sequence ID" value="EDQ87683.1"/>
    <property type="molecule type" value="Genomic_DNA"/>
</dbReference>
<evidence type="ECO:0000256" key="5">
    <source>
        <dbReference type="ARBA" id="ARBA00023211"/>
    </source>
</evidence>
<evidence type="ECO:0000313" key="10">
    <source>
        <dbReference type="Proteomes" id="UP000001357"/>
    </source>
</evidence>
<keyword evidence="7" id="KW-0326">Glycosidase</keyword>
<dbReference type="Proteomes" id="UP000001357">
    <property type="component" value="Unassembled WGS sequence"/>
</dbReference>
<dbReference type="GO" id="GO:0016301">
    <property type="term" value="F:kinase activity"/>
    <property type="evidence" value="ECO:0007669"/>
    <property type="project" value="UniProtKB-KW"/>
</dbReference>
<dbReference type="Gene3D" id="3.40.1790.10">
    <property type="entry name" value="Indigoidine synthase domain"/>
    <property type="match status" value="2"/>
</dbReference>
<dbReference type="eggNOG" id="KOG3009">
    <property type="taxonomic scope" value="Eukaryota"/>
</dbReference>
<dbReference type="SUPFAM" id="SSF110581">
    <property type="entry name" value="Indigoidine synthase A-like"/>
    <property type="match status" value="1"/>
</dbReference>
<dbReference type="STRING" id="81824.A9V4B8"/>
<dbReference type="InterPro" id="IPR029056">
    <property type="entry name" value="Ribokinase-like"/>
</dbReference>
<dbReference type="GeneID" id="5892849"/>
<protein>
    <recommendedName>
        <fullName evidence="8">Carbohydrate kinase PfkB domain-containing protein</fullName>
    </recommendedName>
</protein>
<accession>A9V4B8</accession>
<evidence type="ECO:0000256" key="2">
    <source>
        <dbReference type="ARBA" id="ARBA00022723"/>
    </source>
</evidence>
<dbReference type="Pfam" id="PF00294">
    <property type="entry name" value="PfkB"/>
    <property type="match status" value="1"/>
</dbReference>
<dbReference type="GO" id="GO:0016798">
    <property type="term" value="F:hydrolase activity, acting on glycosyl bonds"/>
    <property type="evidence" value="ECO:0007669"/>
    <property type="project" value="UniProtKB-KW"/>
</dbReference>
<feature type="domain" description="Carbohydrate kinase PfkB" evidence="8">
    <location>
        <begin position="507"/>
        <end position="566"/>
    </location>
</feature>
<organism evidence="9 10">
    <name type="scientific">Monosiga brevicollis</name>
    <name type="common">Choanoflagellate</name>
    <dbReference type="NCBI Taxonomy" id="81824"/>
    <lineage>
        <taxon>Eukaryota</taxon>
        <taxon>Choanoflagellata</taxon>
        <taxon>Craspedida</taxon>
        <taxon>Salpingoecidae</taxon>
        <taxon>Monosiga</taxon>
    </lineage>
</organism>
<gene>
    <name evidence="9" type="ORF">MONBRDRAFT_27110</name>
</gene>
<dbReference type="PANTHER" id="PTHR42909">
    <property type="entry name" value="ZGC:136858"/>
    <property type="match status" value="1"/>
</dbReference>
<dbReference type="Pfam" id="PF04227">
    <property type="entry name" value="Indigoidine_A"/>
    <property type="match status" value="2"/>
</dbReference>
<evidence type="ECO:0000313" key="9">
    <source>
        <dbReference type="EMBL" id="EDQ87683.1"/>
    </source>
</evidence>
<dbReference type="InterPro" id="IPR011611">
    <property type="entry name" value="PfkB_dom"/>
</dbReference>
<dbReference type="InterPro" id="IPR007342">
    <property type="entry name" value="PsuG"/>
</dbReference>
<dbReference type="RefSeq" id="XP_001747603.1">
    <property type="nucleotide sequence ID" value="XM_001747551.1"/>
</dbReference>
<keyword evidence="2" id="KW-0479">Metal-binding</keyword>